<proteinExistence type="inferred from homology"/>
<feature type="region of interest" description="Disordered" evidence="8">
    <location>
        <begin position="484"/>
        <end position="531"/>
    </location>
</feature>
<dbReference type="PROSITE" id="PS00216">
    <property type="entry name" value="SUGAR_TRANSPORT_1"/>
    <property type="match status" value="1"/>
</dbReference>
<feature type="transmembrane region" description="Helical" evidence="9">
    <location>
        <begin position="114"/>
        <end position="131"/>
    </location>
</feature>
<dbReference type="VEuPathDB" id="FungiDB:HMPREF1541_10864"/>
<dbReference type="NCBIfam" id="TIGR00879">
    <property type="entry name" value="SP"/>
    <property type="match status" value="1"/>
</dbReference>
<dbReference type="InterPro" id="IPR005829">
    <property type="entry name" value="Sugar_transporter_CS"/>
</dbReference>
<keyword evidence="4 9" id="KW-0812">Transmembrane</keyword>
<feature type="transmembrane region" description="Helical" evidence="9">
    <location>
        <begin position="318"/>
        <end position="339"/>
    </location>
</feature>
<sequence>MKNPYVLMCCLTAAIGGFSFGYDQGVVSVILVMPAFLTRFTEIDESVTSNAGFWKGLATSMLELGGVLGALTNSWVADKFSRRRAMQVGVAIFVIGAVIQTAAPNYAALTVGRFIGGFGVGMLAMVAPVYMGEISPAEIRGSLLVLEEWFIVVGAITAFWITYGTRYIDSEWSFRLPFLLQIGPALYLAVAAIWMPFSPRWLCQKGRDEQALAVLGKLRGLPISDPMVQTELLDIQVEAQFQRNIMASRHQVSKDRSQEIPIHKDLAGFLDLFKKGARKRTAAGVALVFFQQFVGINALIYYAPTIFSSIGLSYERSLLMSGIMNIIQLVGVTASIPLMDRVGRRPLLMFGAIGMLASQLCLSIEVGLYSDSWPAHAAQGWVGVAFIWWYMIAFGISWGPIPWSQPAEIFPSSLRSKGTAFSQACQWFFNFVIGLVTPPMIQNIGYGTYVFFAVFCVLSFLWALFLAPETKQRSLEEMDAVFNDHTGEEDERHKTQIRQSLQSSRLKAEASGVDRSSDMKPEWSHSAVDSV</sequence>
<evidence type="ECO:0000256" key="5">
    <source>
        <dbReference type="ARBA" id="ARBA00022989"/>
    </source>
</evidence>
<accession>W2S7V6</accession>
<dbReference type="PROSITE" id="PS00217">
    <property type="entry name" value="SUGAR_TRANSPORT_2"/>
    <property type="match status" value="1"/>
</dbReference>
<feature type="transmembrane region" description="Helical" evidence="9">
    <location>
        <begin position="381"/>
        <end position="403"/>
    </location>
</feature>
<evidence type="ECO:0000256" key="1">
    <source>
        <dbReference type="ARBA" id="ARBA00004141"/>
    </source>
</evidence>
<dbReference type="PROSITE" id="PS50850">
    <property type="entry name" value="MFS"/>
    <property type="match status" value="1"/>
</dbReference>
<protein>
    <recommendedName>
        <fullName evidence="10">Major facilitator superfamily (MFS) profile domain-containing protein</fullName>
    </recommendedName>
</protein>
<gene>
    <name evidence="11" type="ORF">HMPREF1541_10864</name>
</gene>
<dbReference type="SUPFAM" id="SSF103473">
    <property type="entry name" value="MFS general substrate transporter"/>
    <property type="match status" value="1"/>
</dbReference>
<feature type="transmembrane region" description="Helical" evidence="9">
    <location>
        <begin position="346"/>
        <end position="369"/>
    </location>
</feature>
<comment type="subcellular location">
    <subcellularLocation>
        <location evidence="1">Membrane</location>
        <topology evidence="1">Multi-pass membrane protein</topology>
    </subcellularLocation>
</comment>
<dbReference type="eggNOG" id="KOG0254">
    <property type="taxonomic scope" value="Eukaryota"/>
</dbReference>
<reference evidence="11 12" key="1">
    <citation type="submission" date="2013-03" db="EMBL/GenBank/DDBJ databases">
        <title>The Genome Sequence of Phialophora europaea CBS 101466.</title>
        <authorList>
            <consortium name="The Broad Institute Genomics Platform"/>
            <person name="Cuomo C."/>
            <person name="de Hoog S."/>
            <person name="Gorbushina A."/>
            <person name="Walker B."/>
            <person name="Young S.K."/>
            <person name="Zeng Q."/>
            <person name="Gargeya S."/>
            <person name="Fitzgerald M."/>
            <person name="Haas B."/>
            <person name="Abouelleil A."/>
            <person name="Allen A.W."/>
            <person name="Alvarado L."/>
            <person name="Arachchi H.M."/>
            <person name="Berlin A.M."/>
            <person name="Chapman S.B."/>
            <person name="Gainer-Dewar J."/>
            <person name="Goldberg J."/>
            <person name="Griggs A."/>
            <person name="Gujja S."/>
            <person name="Hansen M."/>
            <person name="Howarth C."/>
            <person name="Imamovic A."/>
            <person name="Ireland A."/>
            <person name="Larimer J."/>
            <person name="McCowan C."/>
            <person name="Murphy C."/>
            <person name="Pearson M."/>
            <person name="Poon T.W."/>
            <person name="Priest M."/>
            <person name="Roberts A."/>
            <person name="Saif S."/>
            <person name="Shea T."/>
            <person name="Sisk P."/>
            <person name="Sykes S."/>
            <person name="Wortman J."/>
            <person name="Nusbaum C."/>
            <person name="Birren B."/>
        </authorList>
    </citation>
    <scope>NUCLEOTIDE SEQUENCE [LARGE SCALE GENOMIC DNA]</scope>
    <source>
        <strain evidence="11 12">CBS 101466</strain>
    </source>
</reference>
<evidence type="ECO:0000256" key="4">
    <source>
        <dbReference type="ARBA" id="ARBA00022692"/>
    </source>
</evidence>
<dbReference type="EMBL" id="KB822716">
    <property type="protein sequence ID" value="ETN43999.1"/>
    <property type="molecule type" value="Genomic_DNA"/>
</dbReference>
<dbReference type="OrthoDB" id="8120565at2759"/>
<dbReference type="RefSeq" id="XP_008713755.1">
    <property type="nucleotide sequence ID" value="XM_008715533.1"/>
</dbReference>
<dbReference type="InterPro" id="IPR050360">
    <property type="entry name" value="MFS_Sugar_Transporters"/>
</dbReference>
<dbReference type="InParanoid" id="W2S7V6"/>
<dbReference type="PANTHER" id="PTHR48022">
    <property type="entry name" value="PLASTIDIC GLUCOSE TRANSPORTER 4"/>
    <property type="match status" value="1"/>
</dbReference>
<organism evidence="11 12">
    <name type="scientific">Cyphellophora europaea (strain CBS 101466)</name>
    <name type="common">Phialophora europaea</name>
    <dbReference type="NCBI Taxonomy" id="1220924"/>
    <lineage>
        <taxon>Eukaryota</taxon>
        <taxon>Fungi</taxon>
        <taxon>Dikarya</taxon>
        <taxon>Ascomycota</taxon>
        <taxon>Pezizomycotina</taxon>
        <taxon>Eurotiomycetes</taxon>
        <taxon>Chaetothyriomycetidae</taxon>
        <taxon>Chaetothyriales</taxon>
        <taxon>Cyphellophoraceae</taxon>
        <taxon>Cyphellophora</taxon>
    </lineage>
</organism>
<keyword evidence="3 7" id="KW-0813">Transport</keyword>
<keyword evidence="6 9" id="KW-0472">Membrane</keyword>
<evidence type="ECO:0000256" key="7">
    <source>
        <dbReference type="RuleBase" id="RU003346"/>
    </source>
</evidence>
<dbReference type="Pfam" id="PF00083">
    <property type="entry name" value="Sugar_tr"/>
    <property type="match status" value="1"/>
</dbReference>
<keyword evidence="12" id="KW-1185">Reference proteome</keyword>
<feature type="transmembrane region" description="Helical" evidence="9">
    <location>
        <begin position="447"/>
        <end position="467"/>
    </location>
</feature>
<dbReference type="GeneID" id="19978203"/>
<dbReference type="Proteomes" id="UP000030752">
    <property type="component" value="Unassembled WGS sequence"/>
</dbReference>
<evidence type="ECO:0000256" key="6">
    <source>
        <dbReference type="ARBA" id="ARBA00023136"/>
    </source>
</evidence>
<dbReference type="AlphaFoldDB" id="W2S7V6"/>
<evidence type="ECO:0000259" key="10">
    <source>
        <dbReference type="PROSITE" id="PS50850"/>
    </source>
</evidence>
<dbReference type="PRINTS" id="PR00171">
    <property type="entry name" value="SUGRTRNSPORT"/>
</dbReference>
<dbReference type="InterPro" id="IPR003663">
    <property type="entry name" value="Sugar/inositol_transpt"/>
</dbReference>
<dbReference type="PANTHER" id="PTHR48022:SF14">
    <property type="entry name" value="MAJOR FACILITATOR SUPERFAMILY (MFS) PROFILE DOMAIN-CONTAINING PROTEIN-RELATED"/>
    <property type="match status" value="1"/>
</dbReference>
<feature type="transmembrane region" description="Helical" evidence="9">
    <location>
        <begin position="52"/>
        <end position="76"/>
    </location>
</feature>
<evidence type="ECO:0000256" key="2">
    <source>
        <dbReference type="ARBA" id="ARBA00010992"/>
    </source>
</evidence>
<dbReference type="FunFam" id="1.20.1250.20:FF:000026">
    <property type="entry name" value="MFS quinate transporter QutD"/>
    <property type="match status" value="1"/>
</dbReference>
<dbReference type="InterPro" id="IPR005828">
    <property type="entry name" value="MFS_sugar_transport-like"/>
</dbReference>
<feature type="transmembrane region" description="Helical" evidence="9">
    <location>
        <begin position="178"/>
        <end position="197"/>
    </location>
</feature>
<evidence type="ECO:0000256" key="3">
    <source>
        <dbReference type="ARBA" id="ARBA00022448"/>
    </source>
</evidence>
<dbReference type="GO" id="GO:0005351">
    <property type="term" value="F:carbohydrate:proton symporter activity"/>
    <property type="evidence" value="ECO:0007669"/>
    <property type="project" value="TreeGrafter"/>
</dbReference>
<evidence type="ECO:0000256" key="8">
    <source>
        <dbReference type="SAM" id="MobiDB-lite"/>
    </source>
</evidence>
<dbReference type="GO" id="GO:0016020">
    <property type="term" value="C:membrane"/>
    <property type="evidence" value="ECO:0007669"/>
    <property type="project" value="UniProtKB-SubCell"/>
</dbReference>
<comment type="similarity">
    <text evidence="2 7">Belongs to the major facilitator superfamily. Sugar transporter (TC 2.A.1.1) family.</text>
</comment>
<feature type="transmembrane region" description="Helical" evidence="9">
    <location>
        <begin position="282"/>
        <end position="303"/>
    </location>
</feature>
<feature type="transmembrane region" description="Helical" evidence="9">
    <location>
        <begin position="424"/>
        <end position="441"/>
    </location>
</feature>
<feature type="transmembrane region" description="Helical" evidence="9">
    <location>
        <begin position="88"/>
        <end position="108"/>
    </location>
</feature>
<dbReference type="InterPro" id="IPR020846">
    <property type="entry name" value="MFS_dom"/>
</dbReference>
<feature type="transmembrane region" description="Helical" evidence="9">
    <location>
        <begin position="143"/>
        <end position="163"/>
    </location>
</feature>
<keyword evidence="5 9" id="KW-1133">Transmembrane helix</keyword>
<dbReference type="HOGENOM" id="CLU_001265_30_12_1"/>
<feature type="domain" description="Major facilitator superfamily (MFS) profile" evidence="10">
    <location>
        <begin position="9"/>
        <end position="471"/>
    </location>
</feature>
<evidence type="ECO:0000256" key="9">
    <source>
        <dbReference type="SAM" id="Phobius"/>
    </source>
</evidence>
<dbReference type="InterPro" id="IPR036259">
    <property type="entry name" value="MFS_trans_sf"/>
</dbReference>
<evidence type="ECO:0000313" key="12">
    <source>
        <dbReference type="Proteomes" id="UP000030752"/>
    </source>
</evidence>
<dbReference type="Gene3D" id="1.20.1250.20">
    <property type="entry name" value="MFS general substrate transporter like domains"/>
    <property type="match status" value="1"/>
</dbReference>
<evidence type="ECO:0000313" key="11">
    <source>
        <dbReference type="EMBL" id="ETN43999.1"/>
    </source>
</evidence>
<name>W2S7V6_CYPE1</name>